<reference evidence="3 4" key="1">
    <citation type="journal article" date="2017" name="Gigascience">
        <title>Genome sequence of the small brown planthopper, Laodelphax striatellus.</title>
        <authorList>
            <person name="Zhu J."/>
            <person name="Jiang F."/>
            <person name="Wang X."/>
            <person name="Yang P."/>
            <person name="Bao Y."/>
            <person name="Zhao W."/>
            <person name="Wang W."/>
            <person name="Lu H."/>
            <person name="Wang Q."/>
            <person name="Cui N."/>
            <person name="Li J."/>
            <person name="Chen X."/>
            <person name="Luo L."/>
            <person name="Yu J."/>
            <person name="Kang L."/>
            <person name="Cui F."/>
        </authorList>
    </citation>
    <scope>NUCLEOTIDE SEQUENCE [LARGE SCALE GENOMIC DNA]</scope>
    <source>
        <strain evidence="3">Lst14</strain>
    </source>
</reference>
<protein>
    <recommendedName>
        <fullName evidence="2">DNA/pantothenate metabolism flavoprotein C-terminal domain-containing protein</fullName>
    </recommendedName>
</protein>
<gene>
    <name evidence="3" type="ORF">LSTR_LSTR003174</name>
</gene>
<organism evidence="3 4">
    <name type="scientific">Laodelphax striatellus</name>
    <name type="common">Small brown planthopper</name>
    <name type="synonym">Delphax striatella</name>
    <dbReference type="NCBI Taxonomy" id="195883"/>
    <lineage>
        <taxon>Eukaryota</taxon>
        <taxon>Metazoa</taxon>
        <taxon>Ecdysozoa</taxon>
        <taxon>Arthropoda</taxon>
        <taxon>Hexapoda</taxon>
        <taxon>Insecta</taxon>
        <taxon>Pterygota</taxon>
        <taxon>Neoptera</taxon>
        <taxon>Paraneoptera</taxon>
        <taxon>Hemiptera</taxon>
        <taxon>Auchenorrhyncha</taxon>
        <taxon>Fulgoroidea</taxon>
        <taxon>Delphacidae</taxon>
        <taxon>Criomorphinae</taxon>
        <taxon>Laodelphax</taxon>
    </lineage>
</organism>
<dbReference type="Pfam" id="PF04127">
    <property type="entry name" value="DFP"/>
    <property type="match status" value="1"/>
</dbReference>
<feature type="domain" description="DNA/pantothenate metabolism flavoprotein C-terminal" evidence="2">
    <location>
        <begin position="164"/>
        <end position="299"/>
    </location>
</feature>
<evidence type="ECO:0000256" key="1">
    <source>
        <dbReference type="ARBA" id="ARBA00005703"/>
    </source>
</evidence>
<dbReference type="SMR" id="A0A482XSZ8"/>
<dbReference type="InterPro" id="IPR007085">
    <property type="entry name" value="DNA/pantothenate-metab_flavo_C"/>
</dbReference>
<evidence type="ECO:0000313" key="3">
    <source>
        <dbReference type="EMBL" id="RZF48794.1"/>
    </source>
</evidence>
<evidence type="ECO:0000259" key="2">
    <source>
        <dbReference type="Pfam" id="PF04127"/>
    </source>
</evidence>
<keyword evidence="4" id="KW-1185">Reference proteome</keyword>
<dbReference type="GO" id="GO:0003824">
    <property type="term" value="F:catalytic activity"/>
    <property type="evidence" value="ECO:0007669"/>
    <property type="project" value="UniProtKB-ARBA"/>
</dbReference>
<dbReference type="Proteomes" id="UP000291343">
    <property type="component" value="Unassembled WGS sequence"/>
</dbReference>
<dbReference type="EMBL" id="QKKF02000897">
    <property type="protein sequence ID" value="RZF48794.1"/>
    <property type="molecule type" value="Genomic_DNA"/>
</dbReference>
<dbReference type="PANTHER" id="PTHR12290">
    <property type="entry name" value="CORNICHON-RELATED"/>
    <property type="match status" value="1"/>
</dbReference>
<comment type="caution">
    <text evidence="3">The sequence shown here is derived from an EMBL/GenBank/DDBJ whole genome shotgun (WGS) entry which is preliminary data.</text>
</comment>
<dbReference type="Gene3D" id="3.40.50.10300">
    <property type="entry name" value="CoaB-like"/>
    <property type="match status" value="1"/>
</dbReference>
<accession>A0A482XSZ8</accession>
<dbReference type="STRING" id="195883.A0A482XSZ8"/>
<comment type="similarity">
    <text evidence="1">Belongs to the PPC synthetase family.</text>
</comment>
<evidence type="ECO:0000313" key="4">
    <source>
        <dbReference type="Proteomes" id="UP000291343"/>
    </source>
</evidence>
<dbReference type="OrthoDB" id="70224at2759"/>
<dbReference type="SUPFAM" id="SSF102645">
    <property type="entry name" value="CoaB-like"/>
    <property type="match status" value="1"/>
</dbReference>
<dbReference type="InParanoid" id="A0A482XSZ8"/>
<proteinExistence type="inferred from homology"/>
<name>A0A482XSZ8_LAOST</name>
<dbReference type="FunCoup" id="A0A482XSZ8">
    <property type="interactions" value="2208"/>
</dbReference>
<dbReference type="InterPro" id="IPR035929">
    <property type="entry name" value="CoaB-like_sf"/>
</dbReference>
<dbReference type="AlphaFoldDB" id="A0A482XSZ8"/>
<dbReference type="GO" id="GO:0015937">
    <property type="term" value="P:coenzyme A biosynthetic process"/>
    <property type="evidence" value="ECO:0007669"/>
    <property type="project" value="UniProtKB-ARBA"/>
</dbReference>
<sequence length="309" mass="34786">MTNWETFYSKYAPPPKYDLVLKDVSNFSQSNEHRRIVLITSGGTTVPLEHNTVRYVDNFSAGTRGSASTEYFLQEGYAVIFMHRINSLEPFVRHFQGHDLLNMLELKDNEEGETSISVKSDSLPKLAPLLRLYKKAISENRLIKVGFTSLSDYLWLLRGVAGVLAKAGSRAMLYLAAAVSDFYIPADELPEHKIQSKEGAPVISLWLVPKILQPLVSLWVPDAFVISFKLETDDSILISKAHDALDKYKHKLVIGNLLQTRKHHVVLVSATEETDLKLTPEEIQSGVEIEKKLVAELIQKHSLFIEGNL</sequence>